<dbReference type="AlphaFoldDB" id="A0A423JX60"/>
<evidence type="ECO:0000313" key="1">
    <source>
        <dbReference type="EMBL" id="RON42290.1"/>
    </source>
</evidence>
<evidence type="ECO:0000313" key="2">
    <source>
        <dbReference type="Proteomes" id="UP000286351"/>
    </source>
</evidence>
<comment type="caution">
    <text evidence="1">The sequence shown here is derived from an EMBL/GenBank/DDBJ whole genome shotgun (WGS) entry which is preliminary data.</text>
</comment>
<sequence>MSVEESLERIAALADTLEAEEGVCPVSRIKLVTWIANQLSDLDVLIAAGQEPPPALRKLYAEWIRVT</sequence>
<proteinExistence type="predicted"/>
<protein>
    <submittedName>
        <fullName evidence="1">Uncharacterized protein</fullName>
    </submittedName>
</protein>
<reference evidence="1 2" key="1">
    <citation type="submission" date="2016-10" db="EMBL/GenBank/DDBJ databases">
        <title>Comparative genome analysis of multiple Pseudomonas spp. focuses on biocontrol and plant growth promoting traits.</title>
        <authorList>
            <person name="Tao X.-Y."/>
            <person name="Taylor C.G."/>
        </authorList>
    </citation>
    <scope>NUCLEOTIDE SEQUENCE [LARGE SCALE GENOMIC DNA]</scope>
    <source>
        <strain evidence="1 2">38D4</strain>
    </source>
</reference>
<organism evidence="1 2">
    <name type="scientific">Pseudomonas brassicacearum</name>
    <dbReference type="NCBI Taxonomy" id="930166"/>
    <lineage>
        <taxon>Bacteria</taxon>
        <taxon>Pseudomonadati</taxon>
        <taxon>Pseudomonadota</taxon>
        <taxon>Gammaproteobacteria</taxon>
        <taxon>Pseudomonadales</taxon>
        <taxon>Pseudomonadaceae</taxon>
        <taxon>Pseudomonas</taxon>
    </lineage>
</organism>
<name>A0A423JX60_9PSED</name>
<dbReference type="EMBL" id="MOBO01000001">
    <property type="protein sequence ID" value="RON42290.1"/>
    <property type="molecule type" value="Genomic_DNA"/>
</dbReference>
<dbReference type="Proteomes" id="UP000286351">
    <property type="component" value="Unassembled WGS sequence"/>
</dbReference>
<gene>
    <name evidence="1" type="ORF">BK664_01500</name>
</gene>
<accession>A0A423JX60</accession>